<gene>
    <name evidence="3" type="ORF">GX888_03670</name>
</gene>
<evidence type="ECO:0000313" key="4">
    <source>
        <dbReference type="Proteomes" id="UP000564033"/>
    </source>
</evidence>
<feature type="transmembrane region" description="Helical" evidence="2">
    <location>
        <begin position="12"/>
        <end position="29"/>
    </location>
</feature>
<dbReference type="Proteomes" id="UP000564033">
    <property type="component" value="Unassembled WGS sequence"/>
</dbReference>
<name>A0A847VEG1_9BACT</name>
<comment type="caution">
    <text evidence="3">The sequence shown here is derived from an EMBL/GenBank/DDBJ whole genome shotgun (WGS) entry which is preliminary data.</text>
</comment>
<reference evidence="3 4" key="1">
    <citation type="journal article" date="2020" name="Biotechnol. Biofuels">
        <title>New insights from the biogas microbiome by comprehensive genome-resolved metagenomics of nearly 1600 species originating from multiple anaerobic digesters.</title>
        <authorList>
            <person name="Campanaro S."/>
            <person name="Treu L."/>
            <person name="Rodriguez-R L.M."/>
            <person name="Kovalovszki A."/>
            <person name="Ziels R.M."/>
            <person name="Maus I."/>
            <person name="Zhu X."/>
            <person name="Kougias P.G."/>
            <person name="Basile A."/>
            <person name="Luo G."/>
            <person name="Schluter A."/>
            <person name="Konstantinidis K.T."/>
            <person name="Angelidaki I."/>
        </authorList>
    </citation>
    <scope>NUCLEOTIDE SEQUENCE [LARGE SCALE GENOMIC DNA]</scope>
    <source>
        <strain evidence="3">AS19jrsBPTG_9</strain>
    </source>
</reference>
<sequence length="339" mass="39807">MRNINIVINRKLLIVIVILVLLLGILILIKTRKGGDSISFGRIKKIQSPYEIQRDETVVEFKTKGVDIPTKRAVFKVEEYNTKDFLRFVESYFPIEQKYDFSEAQSFYSQRGIITYNPDEALLYFLADSELRVDMTIRDKDDITIFLSQYFDIQKLKLEEVDTTDYGHEYRGRYQIEDIEYGSPTLGGDAFVVKTDRDGTILEFTLLLIKNENITLFQNMPLSKVEELLSDTKYPKLLKHRDVENRYYTEPSSFNLEEYFVKDIEFTYQFNNVSNGYILPTYILKGEGRLVNEKGEKVWSQTDMYVCAINPSYLTEKPRELESEDEYHDQPFPNPDFTP</sequence>
<keyword evidence="2" id="KW-0812">Transmembrane</keyword>
<dbReference type="AlphaFoldDB" id="A0A847VEG1"/>
<evidence type="ECO:0000256" key="1">
    <source>
        <dbReference type="SAM" id="MobiDB-lite"/>
    </source>
</evidence>
<keyword evidence="2" id="KW-1133">Transmembrane helix</keyword>
<proteinExistence type="predicted"/>
<organism evidence="3 4">
    <name type="scientific">Candidatus Dojkabacteria bacterium</name>
    <dbReference type="NCBI Taxonomy" id="2099670"/>
    <lineage>
        <taxon>Bacteria</taxon>
        <taxon>Candidatus Dojkabacteria</taxon>
    </lineage>
</organism>
<dbReference type="EMBL" id="JAAZIL010000093">
    <property type="protein sequence ID" value="NLZ24812.1"/>
    <property type="molecule type" value="Genomic_DNA"/>
</dbReference>
<keyword evidence="2" id="KW-0472">Membrane</keyword>
<protein>
    <submittedName>
        <fullName evidence="3">Uncharacterized protein</fullName>
    </submittedName>
</protein>
<evidence type="ECO:0000256" key="2">
    <source>
        <dbReference type="SAM" id="Phobius"/>
    </source>
</evidence>
<feature type="region of interest" description="Disordered" evidence="1">
    <location>
        <begin position="318"/>
        <end position="339"/>
    </location>
</feature>
<accession>A0A847VEG1</accession>
<evidence type="ECO:0000313" key="3">
    <source>
        <dbReference type="EMBL" id="NLZ24812.1"/>
    </source>
</evidence>